<gene>
    <name evidence="2" type="ORF">OFY17_01875</name>
</gene>
<dbReference type="GO" id="GO:0016787">
    <property type="term" value="F:hydrolase activity"/>
    <property type="evidence" value="ECO:0007669"/>
    <property type="project" value="UniProtKB-KW"/>
</dbReference>
<feature type="domain" description="Serine aminopeptidase S33" evidence="1">
    <location>
        <begin position="42"/>
        <end position="305"/>
    </location>
</feature>
<evidence type="ECO:0000313" key="2">
    <source>
        <dbReference type="EMBL" id="MCV2401621.1"/>
    </source>
</evidence>
<dbReference type="InterPro" id="IPR022742">
    <property type="entry name" value="Hydrolase_4"/>
</dbReference>
<dbReference type="EMBL" id="JAOVZB010000001">
    <property type="protein sequence ID" value="MCV2401621.1"/>
    <property type="molecule type" value="Genomic_DNA"/>
</dbReference>
<keyword evidence="3" id="KW-1185">Reference proteome</keyword>
<proteinExistence type="predicted"/>
<organism evidence="2 3">
    <name type="scientific">Marinomonas sargassi</name>
    <dbReference type="NCBI Taxonomy" id="2984494"/>
    <lineage>
        <taxon>Bacteria</taxon>
        <taxon>Pseudomonadati</taxon>
        <taxon>Pseudomonadota</taxon>
        <taxon>Gammaproteobacteria</taxon>
        <taxon>Oceanospirillales</taxon>
        <taxon>Oceanospirillaceae</taxon>
        <taxon>Marinomonas</taxon>
    </lineage>
</organism>
<dbReference type="InterPro" id="IPR051044">
    <property type="entry name" value="MAG_DAG_Lipase"/>
</dbReference>
<dbReference type="Proteomes" id="UP001209713">
    <property type="component" value="Unassembled WGS sequence"/>
</dbReference>
<keyword evidence="2" id="KW-0378">Hydrolase</keyword>
<name>A0ABT2YP10_9GAMM</name>
<dbReference type="PANTHER" id="PTHR11614">
    <property type="entry name" value="PHOSPHOLIPASE-RELATED"/>
    <property type="match status" value="1"/>
</dbReference>
<protein>
    <submittedName>
        <fullName evidence="2">Alpha/beta hydrolase</fullName>
    </submittedName>
</protein>
<dbReference type="Gene3D" id="3.40.50.1820">
    <property type="entry name" value="alpha/beta hydrolase"/>
    <property type="match status" value="1"/>
</dbReference>
<sequence>MQDWVLESEKEDHLGDSFVARTFKQPSPVIHTTLIHHIANPNADKAILYIHGYTDYFFQAGLAEYFISLGYRFYAIDLRGYGRSIRPYRPPTWCESISEYIDDLDLALATIKQDGIAETIVLAHSTGALISANYLAKKQQAPSLDNDDKQTLSTVTGLIFNSPFLALPFSPQQIKWLKKPVKAIVSSFPSGVIKTNKPIVYAKSLHSQFEGEWDYRLDWKPENGFGLSLHWLNEIIRAQEWLATQTLNIPTLLCRSEVSTISKKSVGDMQQGDGVLHVESMEEAVKNTFDNLTIKVIPKGFHDLYLSKEPAQQAYLQTMSDWLTEQD</sequence>
<reference evidence="2 3" key="1">
    <citation type="submission" date="2022-10" db="EMBL/GenBank/DDBJ databases">
        <title>Marinomonas transparenta sp. nov. and Marinomonas sargassi sp. nov., isolated from marine alga (Sargassum natans (L.) Gaillon).</title>
        <authorList>
            <person name="Wang Y."/>
        </authorList>
    </citation>
    <scope>NUCLEOTIDE SEQUENCE [LARGE SCALE GENOMIC DNA]</scope>
    <source>
        <strain evidence="2 3">C2222</strain>
    </source>
</reference>
<dbReference type="SUPFAM" id="SSF53474">
    <property type="entry name" value="alpha/beta-Hydrolases"/>
    <property type="match status" value="1"/>
</dbReference>
<dbReference type="InterPro" id="IPR029058">
    <property type="entry name" value="AB_hydrolase_fold"/>
</dbReference>
<comment type="caution">
    <text evidence="2">The sequence shown here is derived from an EMBL/GenBank/DDBJ whole genome shotgun (WGS) entry which is preliminary data.</text>
</comment>
<evidence type="ECO:0000313" key="3">
    <source>
        <dbReference type="Proteomes" id="UP001209713"/>
    </source>
</evidence>
<evidence type="ECO:0000259" key="1">
    <source>
        <dbReference type="Pfam" id="PF12146"/>
    </source>
</evidence>
<dbReference type="Pfam" id="PF12146">
    <property type="entry name" value="Hydrolase_4"/>
    <property type="match status" value="1"/>
</dbReference>
<dbReference type="RefSeq" id="WP_263528995.1">
    <property type="nucleotide sequence ID" value="NZ_JAOVZB010000001.1"/>
</dbReference>
<accession>A0ABT2YP10</accession>